<dbReference type="AlphaFoldDB" id="A0A512PJJ5"/>
<gene>
    <name evidence="1" type="ORF">LRA02_02330</name>
</gene>
<proteinExistence type="predicted"/>
<evidence type="ECO:0000313" key="2">
    <source>
        <dbReference type="Proteomes" id="UP000321569"/>
    </source>
</evidence>
<sequence length="58" mass="6304">MKITISDSKDEIKEVLQAIAGSLKHSEFAHSVSKISSQPIECRSSAKGSVKDQDSKEN</sequence>
<dbReference type="EMBL" id="BKAM01000001">
    <property type="protein sequence ID" value="GEP71365.1"/>
    <property type="molecule type" value="Genomic_DNA"/>
</dbReference>
<protein>
    <submittedName>
        <fullName evidence="1">Uncharacterized protein</fullName>
    </submittedName>
</protein>
<reference evidence="1 2" key="1">
    <citation type="submission" date="2019-07" db="EMBL/GenBank/DDBJ databases">
        <title>Whole genome shotgun sequence of Lactobacillus rapi NBRC 109618.</title>
        <authorList>
            <person name="Hosoyama A."/>
            <person name="Uohara A."/>
            <person name="Ohji S."/>
            <person name="Ichikawa N."/>
        </authorList>
    </citation>
    <scope>NUCLEOTIDE SEQUENCE [LARGE SCALE GENOMIC DNA]</scope>
    <source>
        <strain evidence="1 2">NBRC 109618</strain>
    </source>
</reference>
<organism evidence="1 2">
    <name type="scientific">Lentilactobacillus rapi</name>
    <dbReference type="NCBI Taxonomy" id="481723"/>
    <lineage>
        <taxon>Bacteria</taxon>
        <taxon>Bacillati</taxon>
        <taxon>Bacillota</taxon>
        <taxon>Bacilli</taxon>
        <taxon>Lactobacillales</taxon>
        <taxon>Lactobacillaceae</taxon>
        <taxon>Lentilactobacillus</taxon>
    </lineage>
</organism>
<dbReference type="Proteomes" id="UP000321569">
    <property type="component" value="Unassembled WGS sequence"/>
</dbReference>
<comment type="caution">
    <text evidence="1">The sequence shown here is derived from an EMBL/GenBank/DDBJ whole genome shotgun (WGS) entry which is preliminary data.</text>
</comment>
<name>A0A512PJJ5_9LACO</name>
<evidence type="ECO:0000313" key="1">
    <source>
        <dbReference type="EMBL" id="GEP71365.1"/>
    </source>
</evidence>
<accession>A0A512PJJ5</accession>